<evidence type="ECO:0000259" key="1">
    <source>
        <dbReference type="Pfam" id="PF18990"/>
    </source>
</evidence>
<dbReference type="EMBL" id="CP090145">
    <property type="protein sequence ID" value="UOX32626.1"/>
    <property type="molecule type" value="Genomic_DNA"/>
</dbReference>
<reference evidence="2" key="1">
    <citation type="submission" date="2021-12" db="EMBL/GenBank/DDBJ databases">
        <authorList>
            <person name="Cha I.-T."/>
            <person name="Lee K.-E."/>
            <person name="Park S.-J."/>
        </authorList>
    </citation>
    <scope>NUCLEOTIDE SEQUENCE</scope>
    <source>
        <strain evidence="2">YSM-43</strain>
    </source>
</reference>
<dbReference type="Pfam" id="PF18990">
    <property type="entry name" value="DUF5723"/>
    <property type="match status" value="1"/>
</dbReference>
<feature type="domain" description="DUF5723" evidence="1">
    <location>
        <begin position="40"/>
        <end position="401"/>
    </location>
</feature>
<gene>
    <name evidence="2" type="ORF">LXD69_11285</name>
</gene>
<reference evidence="2" key="2">
    <citation type="submission" date="2022-04" db="EMBL/GenBank/DDBJ databases">
        <title>Complete Genome Sequence of Flavobacterium sediminilitoris YSM-43, Isolated from a Tidal Sediment.</title>
        <authorList>
            <person name="Lee P.A."/>
        </authorList>
    </citation>
    <scope>NUCLEOTIDE SEQUENCE</scope>
    <source>
        <strain evidence="2">YSM-43</strain>
    </source>
</reference>
<dbReference type="Proteomes" id="UP000830454">
    <property type="component" value="Chromosome"/>
</dbReference>
<sequence length="432" mass="48115">MKKCLFVFIVSITSFYGYSQSFFGTQYDNYSGINSVISNPSNIINSRFKTDINLSSASLFAGNDYYSVKLGDLLSNDYDFEKQSTKHPKANNNFYTNIDALGPSFMVNINDKSAVAFFSRVRAITHVSKISGLFLNQIQDEVNEDFYFENQNFSGASNAWIEYGLSYARVLIDNDTHSLKGGISIKYLNGISSGYIKARNLSVNYDYTGLDVTDRTTTTGNIETGNISSLNDFDDPFDNRGSGFGVDLGVTYELKSKDFDDYLLKFGLSVTDLGKLKYKNATKVYYDANASYTDAEFALNDDFDSYYTRISESKSFNVSLPSTLHLNADWHLSKKFFLNLNSDLNLISVDNTNSNFVNNTFSLTPRFETKWLSIYAPLSSVQNSGFQAGFGFRAGPLLIGSGSVVSALFDETDAIDVHVGLKIPIYKGSKNN</sequence>
<evidence type="ECO:0000313" key="2">
    <source>
        <dbReference type="EMBL" id="UOX32626.1"/>
    </source>
</evidence>
<evidence type="ECO:0000313" key="3">
    <source>
        <dbReference type="Proteomes" id="UP000830454"/>
    </source>
</evidence>
<keyword evidence="3" id="KW-1185">Reference proteome</keyword>
<protein>
    <submittedName>
        <fullName evidence="2">DUF5723 family protein</fullName>
    </submittedName>
</protein>
<dbReference type="InterPro" id="IPR043781">
    <property type="entry name" value="DUF5723"/>
</dbReference>
<dbReference type="RefSeq" id="WP_246915463.1">
    <property type="nucleotide sequence ID" value="NZ_CP090145.1"/>
</dbReference>
<proteinExistence type="predicted"/>
<organism evidence="2 3">
    <name type="scientific">Flavobacterium sediminilitoris</name>
    <dbReference type="NCBI Taxonomy" id="2024526"/>
    <lineage>
        <taxon>Bacteria</taxon>
        <taxon>Pseudomonadati</taxon>
        <taxon>Bacteroidota</taxon>
        <taxon>Flavobacteriia</taxon>
        <taxon>Flavobacteriales</taxon>
        <taxon>Flavobacteriaceae</taxon>
        <taxon>Flavobacterium</taxon>
    </lineage>
</organism>
<name>A0ABY4HJX8_9FLAO</name>
<accession>A0ABY4HJX8</accession>